<keyword evidence="2" id="KW-1185">Reference proteome</keyword>
<proteinExistence type="predicted"/>
<accession>A0ACB6RLB8</accession>
<evidence type="ECO:0000313" key="2">
    <source>
        <dbReference type="Proteomes" id="UP000799754"/>
    </source>
</evidence>
<comment type="caution">
    <text evidence="1">The sequence shown here is derived from an EMBL/GenBank/DDBJ whole genome shotgun (WGS) entry which is preliminary data.</text>
</comment>
<sequence>MDPATACAEPDGFLLAPLPSRKRLWDAPDEQSWMVEKSLDGCFPSVFGVLTSGQMVKLREHQVILEDGGGSIQGVGAEESAANWQEWCSGMDGLGALVTLARSLAAV</sequence>
<reference evidence="1" key="1">
    <citation type="journal article" date="2020" name="Stud. Mycol.">
        <title>101 Dothideomycetes genomes: a test case for predicting lifestyles and emergence of pathogens.</title>
        <authorList>
            <person name="Haridas S."/>
            <person name="Albert R."/>
            <person name="Binder M."/>
            <person name="Bloem J."/>
            <person name="Labutti K."/>
            <person name="Salamov A."/>
            <person name="Andreopoulos B."/>
            <person name="Baker S."/>
            <person name="Barry K."/>
            <person name="Bills G."/>
            <person name="Bluhm B."/>
            <person name="Cannon C."/>
            <person name="Castanera R."/>
            <person name="Culley D."/>
            <person name="Daum C."/>
            <person name="Ezra D."/>
            <person name="Gonzalez J."/>
            <person name="Henrissat B."/>
            <person name="Kuo A."/>
            <person name="Liang C."/>
            <person name="Lipzen A."/>
            <person name="Lutzoni F."/>
            <person name="Magnuson J."/>
            <person name="Mondo S."/>
            <person name="Nolan M."/>
            <person name="Ohm R."/>
            <person name="Pangilinan J."/>
            <person name="Park H.-J."/>
            <person name="Ramirez L."/>
            <person name="Alfaro M."/>
            <person name="Sun H."/>
            <person name="Tritt A."/>
            <person name="Yoshinaga Y."/>
            <person name="Zwiers L.-H."/>
            <person name="Turgeon B."/>
            <person name="Goodwin S."/>
            <person name="Spatafora J."/>
            <person name="Crous P."/>
            <person name="Grigoriev I."/>
        </authorList>
    </citation>
    <scope>NUCLEOTIDE SEQUENCE</scope>
    <source>
        <strain evidence="1">CBS 525.71</strain>
    </source>
</reference>
<organism evidence="1 2">
    <name type="scientific">Macroventuria anomochaeta</name>
    <dbReference type="NCBI Taxonomy" id="301207"/>
    <lineage>
        <taxon>Eukaryota</taxon>
        <taxon>Fungi</taxon>
        <taxon>Dikarya</taxon>
        <taxon>Ascomycota</taxon>
        <taxon>Pezizomycotina</taxon>
        <taxon>Dothideomycetes</taxon>
        <taxon>Pleosporomycetidae</taxon>
        <taxon>Pleosporales</taxon>
        <taxon>Pleosporineae</taxon>
        <taxon>Didymellaceae</taxon>
        <taxon>Macroventuria</taxon>
    </lineage>
</organism>
<protein>
    <submittedName>
        <fullName evidence="1">Uncharacterized protein</fullName>
    </submittedName>
</protein>
<dbReference type="Proteomes" id="UP000799754">
    <property type="component" value="Unassembled WGS sequence"/>
</dbReference>
<evidence type="ECO:0000313" key="1">
    <source>
        <dbReference type="EMBL" id="KAF2622528.1"/>
    </source>
</evidence>
<dbReference type="EMBL" id="MU006744">
    <property type="protein sequence ID" value="KAF2622528.1"/>
    <property type="molecule type" value="Genomic_DNA"/>
</dbReference>
<name>A0ACB6RLB8_9PLEO</name>
<gene>
    <name evidence="1" type="ORF">BU25DRAFT_415249</name>
</gene>